<comment type="caution">
    <text evidence="2">The sequence shown here is derived from an EMBL/GenBank/DDBJ whole genome shotgun (WGS) entry which is preliminary data.</text>
</comment>
<dbReference type="Pfam" id="PF06292">
    <property type="entry name" value="MUN"/>
    <property type="match status" value="1"/>
</dbReference>
<gene>
    <name evidence="2" type="ORF">BC938DRAFT_476298</name>
</gene>
<dbReference type="AlphaFoldDB" id="A0A433PIC5"/>
<name>A0A433PIC5_9FUNG</name>
<evidence type="ECO:0000313" key="2">
    <source>
        <dbReference type="EMBL" id="RUS17297.1"/>
    </source>
</evidence>
<dbReference type="EMBL" id="RBNJ01023240">
    <property type="protein sequence ID" value="RUS17297.1"/>
    <property type="molecule type" value="Genomic_DNA"/>
</dbReference>
<reference evidence="2 3" key="1">
    <citation type="journal article" date="2018" name="New Phytol.">
        <title>Phylogenomics of Endogonaceae and evolution of mycorrhizas within Mucoromycota.</title>
        <authorList>
            <person name="Chang Y."/>
            <person name="Desiro A."/>
            <person name="Na H."/>
            <person name="Sandor L."/>
            <person name="Lipzen A."/>
            <person name="Clum A."/>
            <person name="Barry K."/>
            <person name="Grigoriev I.V."/>
            <person name="Martin F.M."/>
            <person name="Stajich J.E."/>
            <person name="Smith M.E."/>
            <person name="Bonito G."/>
            <person name="Spatafora J.W."/>
        </authorList>
    </citation>
    <scope>NUCLEOTIDE SEQUENCE [LARGE SCALE GENOMIC DNA]</scope>
    <source>
        <strain evidence="2 3">AD002</strain>
    </source>
</reference>
<dbReference type="PROSITE" id="PS51259">
    <property type="entry name" value="MHD2"/>
    <property type="match status" value="1"/>
</dbReference>
<proteinExistence type="predicted"/>
<dbReference type="PANTHER" id="PTHR47263">
    <property type="entry name" value="ADENYLATE CYCLASE ACTIVATION PROTEIN GIT1"/>
    <property type="match status" value="1"/>
</dbReference>
<dbReference type="Gene3D" id="1.20.58.1100">
    <property type="match status" value="1"/>
</dbReference>
<evidence type="ECO:0000313" key="3">
    <source>
        <dbReference type="Proteomes" id="UP000274822"/>
    </source>
</evidence>
<dbReference type="InterPro" id="IPR010439">
    <property type="entry name" value="MUN_dom"/>
</dbReference>
<dbReference type="InterPro" id="IPR014772">
    <property type="entry name" value="Munc13_dom-2"/>
</dbReference>
<dbReference type="PANTHER" id="PTHR47263:SF1">
    <property type="entry name" value="C2 DOMAIN PROTEIN (AFU_ORTHOLOGUE AFUA_7G02350)"/>
    <property type="match status" value="1"/>
</dbReference>
<protein>
    <recommendedName>
        <fullName evidence="1">MHD2 domain-containing protein</fullName>
    </recommendedName>
</protein>
<dbReference type="InterPro" id="IPR052811">
    <property type="entry name" value="Glucose_resp_signaling"/>
</dbReference>
<sequence>MKPAPKTNDVSLQDCDESLAPLLDFFETNLKTLNDNLSDSVMQLVVLKVWKEVLVTLENLMVPPLSDQPSNMKKLDPTELQIVLNWLE</sequence>
<accession>A0A433PIC5</accession>
<dbReference type="Proteomes" id="UP000274822">
    <property type="component" value="Unassembled WGS sequence"/>
</dbReference>
<evidence type="ECO:0000259" key="1">
    <source>
        <dbReference type="PROSITE" id="PS51259"/>
    </source>
</evidence>
<feature type="domain" description="MHD2" evidence="1">
    <location>
        <begin position="16"/>
        <end position="88"/>
    </location>
</feature>
<keyword evidence="3" id="KW-1185">Reference proteome</keyword>
<organism evidence="2 3">
    <name type="scientific">Jimgerdemannia flammicorona</name>
    <dbReference type="NCBI Taxonomy" id="994334"/>
    <lineage>
        <taxon>Eukaryota</taxon>
        <taxon>Fungi</taxon>
        <taxon>Fungi incertae sedis</taxon>
        <taxon>Mucoromycota</taxon>
        <taxon>Mucoromycotina</taxon>
        <taxon>Endogonomycetes</taxon>
        <taxon>Endogonales</taxon>
        <taxon>Endogonaceae</taxon>
        <taxon>Jimgerdemannia</taxon>
    </lineage>
</organism>
<feature type="non-terminal residue" evidence="2">
    <location>
        <position position="88"/>
    </location>
</feature>